<dbReference type="Gene3D" id="3.10.450.50">
    <property type="match status" value="1"/>
</dbReference>
<dbReference type="Pfam" id="PF12680">
    <property type="entry name" value="SnoaL_2"/>
    <property type="match status" value="1"/>
</dbReference>
<dbReference type="Proteomes" id="UP000246050">
    <property type="component" value="Unassembled WGS sequence"/>
</dbReference>
<name>A0A317DR83_9ACTN</name>
<evidence type="ECO:0000313" key="3">
    <source>
        <dbReference type="Proteomes" id="UP000246050"/>
    </source>
</evidence>
<dbReference type="InterPro" id="IPR037401">
    <property type="entry name" value="SnoaL-like"/>
</dbReference>
<sequence>MSVISARNVVDEVVRLTGEGPAIELADMFTEDAIFDMPMLPPGLPPQEPGREAFRAHLREGAAVQRFDRVSDVFIHETSDPAVAVAEYRIHGRILATGTRFTAPVVMVAGIRDGRVAWSRNYSTMLDEPEEQ</sequence>
<proteinExistence type="predicted"/>
<accession>A0A317DR83</accession>
<dbReference type="SUPFAM" id="SSF54427">
    <property type="entry name" value="NTF2-like"/>
    <property type="match status" value="1"/>
</dbReference>
<organism evidence="2 3">
    <name type="scientific">Micromonospora sicca</name>
    <dbReference type="NCBI Taxonomy" id="2202420"/>
    <lineage>
        <taxon>Bacteria</taxon>
        <taxon>Bacillati</taxon>
        <taxon>Actinomycetota</taxon>
        <taxon>Actinomycetes</taxon>
        <taxon>Micromonosporales</taxon>
        <taxon>Micromonosporaceae</taxon>
        <taxon>Micromonospora</taxon>
    </lineage>
</organism>
<feature type="domain" description="SnoaL-like" evidence="1">
    <location>
        <begin position="18"/>
        <end position="117"/>
    </location>
</feature>
<dbReference type="InterPro" id="IPR032710">
    <property type="entry name" value="NTF2-like_dom_sf"/>
</dbReference>
<dbReference type="AlphaFoldDB" id="A0A317DR83"/>
<evidence type="ECO:0000313" key="2">
    <source>
        <dbReference type="EMBL" id="PWR16864.1"/>
    </source>
</evidence>
<evidence type="ECO:0000259" key="1">
    <source>
        <dbReference type="Pfam" id="PF12680"/>
    </source>
</evidence>
<dbReference type="EMBL" id="QGKS01000092">
    <property type="protein sequence ID" value="PWR16864.1"/>
    <property type="molecule type" value="Genomic_DNA"/>
</dbReference>
<gene>
    <name evidence="2" type="ORF">DKT69_03410</name>
</gene>
<comment type="caution">
    <text evidence="2">The sequence shown here is derived from an EMBL/GenBank/DDBJ whole genome shotgun (WGS) entry which is preliminary data.</text>
</comment>
<protein>
    <recommendedName>
        <fullName evidence="1">SnoaL-like domain-containing protein</fullName>
    </recommendedName>
</protein>
<reference evidence="2 3" key="1">
    <citation type="submission" date="2018-05" db="EMBL/GenBank/DDBJ databases">
        <title>Micromonosporas from Atacama Desert.</title>
        <authorList>
            <person name="Carro L."/>
            <person name="Golinska P."/>
            <person name="Klenk H.-P."/>
            <person name="Goodfellow M."/>
        </authorList>
    </citation>
    <scope>NUCLEOTIDE SEQUENCE [LARGE SCALE GENOMIC DNA]</scope>
    <source>
        <strain evidence="2 3">4G51</strain>
    </source>
</reference>